<evidence type="ECO:0000256" key="8">
    <source>
        <dbReference type="ARBA" id="ARBA00023065"/>
    </source>
</evidence>
<reference evidence="13 14" key="1">
    <citation type="submission" date="2024-06" db="EMBL/GenBank/DDBJ databases">
        <authorList>
            <person name="Chen R.Y."/>
        </authorList>
    </citation>
    <scope>NUCLEOTIDE SEQUENCE [LARGE SCALE GENOMIC DNA]</scope>
    <source>
        <strain evidence="13 14">D2</strain>
    </source>
</reference>
<keyword evidence="2" id="KW-0813">Transport</keyword>
<evidence type="ECO:0000256" key="5">
    <source>
        <dbReference type="ARBA" id="ARBA00022692"/>
    </source>
</evidence>
<organism evidence="13 14">
    <name type="scientific">Catenovulum sediminis</name>
    <dbReference type="NCBI Taxonomy" id="1740262"/>
    <lineage>
        <taxon>Bacteria</taxon>
        <taxon>Pseudomonadati</taxon>
        <taxon>Pseudomonadota</taxon>
        <taxon>Gammaproteobacteria</taxon>
        <taxon>Alteromonadales</taxon>
        <taxon>Alteromonadaceae</taxon>
        <taxon>Catenovulum</taxon>
    </lineage>
</organism>
<accession>A0ABV1RFK7</accession>
<keyword evidence="14" id="KW-1185">Reference proteome</keyword>
<evidence type="ECO:0000256" key="10">
    <source>
        <dbReference type="ARBA" id="ARBA00023201"/>
    </source>
</evidence>
<keyword evidence="8" id="KW-0406">Ion transport</keyword>
<comment type="caution">
    <text evidence="13">The sequence shown here is derived from an EMBL/GenBank/DDBJ whole genome shotgun (WGS) entry which is preliminary data.</text>
</comment>
<feature type="transmembrane region" description="Helical" evidence="11">
    <location>
        <begin position="130"/>
        <end position="154"/>
    </location>
</feature>
<evidence type="ECO:0000256" key="4">
    <source>
        <dbReference type="ARBA" id="ARBA00022475"/>
    </source>
</evidence>
<keyword evidence="4" id="KW-1003">Cell membrane</keyword>
<feature type="transmembrane region" description="Helical" evidence="11">
    <location>
        <begin position="175"/>
        <end position="194"/>
    </location>
</feature>
<evidence type="ECO:0000256" key="1">
    <source>
        <dbReference type="ARBA" id="ARBA00004651"/>
    </source>
</evidence>
<feature type="transmembrane region" description="Helical" evidence="11">
    <location>
        <begin position="6"/>
        <end position="27"/>
    </location>
</feature>
<dbReference type="EMBL" id="JBELOE010000143">
    <property type="protein sequence ID" value="MER2491695.1"/>
    <property type="molecule type" value="Genomic_DNA"/>
</dbReference>
<feature type="transmembrane region" description="Helical" evidence="11">
    <location>
        <begin position="394"/>
        <end position="417"/>
    </location>
</feature>
<dbReference type="PANTHER" id="PTHR10110">
    <property type="entry name" value="SODIUM/HYDROGEN EXCHANGER"/>
    <property type="match status" value="1"/>
</dbReference>
<sequence>MQYHIGVQILLFVSLTLLLGVFLRDLLKKTQVPYTIALLSMGILIGLLQRFEAAWLPDVYNQTVQLVADIDPHLILFLFLPTLIFESAYSIETHLFKRTFNQISLLAVPGLIISTTLTAAFVKYVFPWDWSWTVCFMFGALISATDPVAVVALLKELSSRKRLETLIEGESLLNDGTAIVLFTLFYSMLVATNGGELAVLSVLLDFSWVVSFGFLIGLLGGWLMILWIGRIFNDPLIEITTSIATAYLVFYFAEGFFHVSGVVAVVTLGVLLASQGRTRISPEVKGFLHHFWQMMAYLANTLIFVVVGIIVAVKIQLNDPQAWLMLAILYIAILLIRAIAISVLRPILDKIGVGLSKEKTLVLIWGGLRGAVALALALSVTQNENFPQQMGEQILFLCAGIVVLTIVINGGSMRYLLKKLGLSELPAAKQKTVDKAELKIQQSLQEDIAKMQKDENFAHTDWQKIKQHEYIYQEMAEEELAHLKTSEEELIIAYKRRLLESEKQFYWQLFDQGMLNVKSIQLLNKAVEKALDGEPIIYPREDLYFNQIDDTNFAQAFYIAHGFIQAQKASKQNLKDLSAPISFQHKIMYEIDKNLQQMQHYLTEINQYEPTKVQEIQTLIATRVLLNKRRQKLLDMQFQGMLEKAEAEKLIAEVETEIYQIMQR</sequence>
<keyword evidence="5 11" id="KW-0812">Transmembrane</keyword>
<proteinExistence type="predicted"/>
<dbReference type="InterPro" id="IPR006153">
    <property type="entry name" value="Cation/H_exchanger_TM"/>
</dbReference>
<dbReference type="InterPro" id="IPR018422">
    <property type="entry name" value="Cation/H_exchanger_CPA1"/>
</dbReference>
<feature type="transmembrane region" description="Helical" evidence="11">
    <location>
        <begin position="323"/>
        <end position="348"/>
    </location>
</feature>
<feature type="transmembrane region" description="Helical" evidence="11">
    <location>
        <begin position="259"/>
        <end position="276"/>
    </location>
</feature>
<evidence type="ECO:0000259" key="12">
    <source>
        <dbReference type="Pfam" id="PF00999"/>
    </source>
</evidence>
<comment type="subcellular location">
    <subcellularLocation>
        <location evidence="1">Cell membrane</location>
        <topology evidence="1">Multi-pass membrane protein</topology>
    </subcellularLocation>
</comment>
<feature type="transmembrane region" description="Helical" evidence="11">
    <location>
        <begin position="297"/>
        <end position="317"/>
    </location>
</feature>
<evidence type="ECO:0000313" key="13">
    <source>
        <dbReference type="EMBL" id="MER2491695.1"/>
    </source>
</evidence>
<dbReference type="Pfam" id="PF00999">
    <property type="entry name" value="Na_H_Exchanger"/>
    <property type="match status" value="1"/>
</dbReference>
<evidence type="ECO:0000313" key="14">
    <source>
        <dbReference type="Proteomes" id="UP001467690"/>
    </source>
</evidence>
<gene>
    <name evidence="13" type="ORF">ABS311_07345</name>
</gene>
<evidence type="ECO:0000256" key="9">
    <source>
        <dbReference type="ARBA" id="ARBA00023136"/>
    </source>
</evidence>
<protein>
    <submittedName>
        <fullName evidence="13">Sodium:proton antiporter</fullName>
    </submittedName>
</protein>
<feature type="transmembrane region" description="Helical" evidence="11">
    <location>
        <begin position="206"/>
        <end position="228"/>
    </location>
</feature>
<evidence type="ECO:0000256" key="6">
    <source>
        <dbReference type="ARBA" id="ARBA00022989"/>
    </source>
</evidence>
<dbReference type="PANTHER" id="PTHR10110:SF86">
    <property type="entry name" value="SODIUM_HYDROGEN EXCHANGER 7"/>
    <property type="match status" value="1"/>
</dbReference>
<evidence type="ECO:0000256" key="11">
    <source>
        <dbReference type="SAM" id="Phobius"/>
    </source>
</evidence>
<keyword evidence="3" id="KW-0050">Antiport</keyword>
<feature type="domain" description="Cation/H+ exchanger transmembrane" evidence="12">
    <location>
        <begin position="17"/>
        <end position="419"/>
    </location>
</feature>
<keyword evidence="7" id="KW-0915">Sodium</keyword>
<keyword evidence="9 11" id="KW-0472">Membrane</keyword>
<dbReference type="RefSeq" id="WP_350401287.1">
    <property type="nucleotide sequence ID" value="NZ_JBELOE010000143.1"/>
</dbReference>
<dbReference type="Proteomes" id="UP001467690">
    <property type="component" value="Unassembled WGS sequence"/>
</dbReference>
<name>A0ABV1RFK7_9ALTE</name>
<feature type="transmembrane region" description="Helical" evidence="11">
    <location>
        <begin position="360"/>
        <end position="382"/>
    </location>
</feature>
<keyword evidence="10" id="KW-0739">Sodium transport</keyword>
<feature type="transmembrane region" description="Helical" evidence="11">
    <location>
        <begin position="34"/>
        <end position="53"/>
    </location>
</feature>
<evidence type="ECO:0000256" key="2">
    <source>
        <dbReference type="ARBA" id="ARBA00022448"/>
    </source>
</evidence>
<feature type="transmembrane region" description="Helical" evidence="11">
    <location>
        <begin position="103"/>
        <end position="124"/>
    </location>
</feature>
<evidence type="ECO:0000256" key="3">
    <source>
        <dbReference type="ARBA" id="ARBA00022449"/>
    </source>
</evidence>
<feature type="transmembrane region" description="Helical" evidence="11">
    <location>
        <begin position="73"/>
        <end position="91"/>
    </location>
</feature>
<dbReference type="Gene3D" id="6.10.140.1330">
    <property type="match status" value="1"/>
</dbReference>
<evidence type="ECO:0000256" key="7">
    <source>
        <dbReference type="ARBA" id="ARBA00023053"/>
    </source>
</evidence>
<keyword evidence="6 11" id="KW-1133">Transmembrane helix</keyword>